<dbReference type="EMBL" id="JAAATW010000001">
    <property type="protein sequence ID" value="NBE07157.1"/>
    <property type="molecule type" value="Genomic_DNA"/>
</dbReference>
<reference evidence="3" key="1">
    <citation type="submission" date="2020-01" db="EMBL/GenBank/DDBJ databases">
        <title>Sphingomonas sp. strain CSW-10.</title>
        <authorList>
            <person name="Chen W.-M."/>
        </authorList>
    </citation>
    <scope>NUCLEOTIDE SEQUENCE [LARGE SCALE GENOMIC DNA]</scope>
    <source>
        <strain evidence="3">CCP-1</strain>
    </source>
</reference>
<protein>
    <submittedName>
        <fullName evidence="2">Uncharacterized protein</fullName>
    </submittedName>
</protein>
<organism evidence="2 3">
    <name type="scientific">Paragemmobacter ruber</name>
    <dbReference type="NCBI Taxonomy" id="1985673"/>
    <lineage>
        <taxon>Bacteria</taxon>
        <taxon>Pseudomonadati</taxon>
        <taxon>Pseudomonadota</taxon>
        <taxon>Alphaproteobacteria</taxon>
        <taxon>Rhodobacterales</taxon>
        <taxon>Paracoccaceae</taxon>
        <taxon>Paragemmobacter</taxon>
    </lineage>
</organism>
<feature type="signal peptide" evidence="1">
    <location>
        <begin position="1"/>
        <end position="18"/>
    </location>
</feature>
<feature type="chain" id="PRO_5046363891" evidence="1">
    <location>
        <begin position="19"/>
        <end position="103"/>
    </location>
</feature>
<dbReference type="Proteomes" id="UP001517376">
    <property type="component" value="Unassembled WGS sequence"/>
</dbReference>
<accession>A0ABW9Y3P4</accession>
<comment type="caution">
    <text evidence="2">The sequence shown here is derived from an EMBL/GenBank/DDBJ whole genome shotgun (WGS) entry which is preliminary data.</text>
</comment>
<name>A0ABW9Y3P4_9RHOB</name>
<evidence type="ECO:0000313" key="3">
    <source>
        <dbReference type="Proteomes" id="UP001517376"/>
    </source>
</evidence>
<evidence type="ECO:0000256" key="1">
    <source>
        <dbReference type="SAM" id="SignalP"/>
    </source>
</evidence>
<evidence type="ECO:0000313" key="2">
    <source>
        <dbReference type="EMBL" id="NBE07157.1"/>
    </source>
</evidence>
<keyword evidence="3" id="KW-1185">Reference proteome</keyword>
<gene>
    <name evidence="2" type="ORF">GU920_06390</name>
</gene>
<keyword evidence="1" id="KW-0732">Signal</keyword>
<dbReference type="RefSeq" id="WP_161766094.1">
    <property type="nucleotide sequence ID" value="NZ_JAAATW010000001.1"/>
</dbReference>
<proteinExistence type="predicted"/>
<sequence length="103" mass="11079">MRIGLLAFATLVATPALAEDLVFTLVNDSSYTIVEMNVSPVDEELWGENILTVDAVEPGMSGDVTIADGLDVCDYDLRFVADDGTEASKSQNLCEINTFTISD</sequence>